<dbReference type="SUPFAM" id="SSF81301">
    <property type="entry name" value="Nucleotidyltransferase"/>
    <property type="match status" value="1"/>
</dbReference>
<organism evidence="2 3">
    <name type="scientific">Corynebacterium lizhenjunii</name>
    <dbReference type="NCBI Taxonomy" id="2709394"/>
    <lineage>
        <taxon>Bacteria</taxon>
        <taxon>Bacillati</taxon>
        <taxon>Actinomycetota</taxon>
        <taxon>Actinomycetes</taxon>
        <taxon>Mycobacteriales</taxon>
        <taxon>Corynebacteriaceae</taxon>
        <taxon>Corynebacterium</taxon>
    </lineage>
</organism>
<dbReference type="EMBL" id="CP064954">
    <property type="protein sequence ID" value="QPK80430.1"/>
    <property type="molecule type" value="Genomic_DNA"/>
</dbReference>
<protein>
    <submittedName>
        <fullName evidence="2">GTP pyrophosphokinase</fullName>
    </submittedName>
</protein>
<sequence length="272" mass="30385">MQLANAQEFLRQGPPFSKSRVNREADKWRDGLDYDPEPIEEFLAFNALHAEALLGGARHTISSLLINVADNADQSVRPNTRAYSLSARVKTKSVLLEKLRRMGGTPLLNVHDVAGIRFDCDLSLSQQAAIAESFKADLEAFGAKRVDIKDFRDAPHSGYRAIHLHIRSTAGRSELQIRTALQSKWANLYEEAADLYGREIRYLHEGADMPPGAGQMVQALQKASMLVAKVEGLAGGENHWYREKPCKLSEEAYRVLDGLHAELKQQRVPAKR</sequence>
<dbReference type="CDD" id="cd05399">
    <property type="entry name" value="NT_Rel-Spo_like"/>
    <property type="match status" value="1"/>
</dbReference>
<dbReference type="Pfam" id="PF04607">
    <property type="entry name" value="RelA_SpoT"/>
    <property type="match status" value="1"/>
</dbReference>
<dbReference type="KEGG" id="cliz:G7Y31_10975"/>
<keyword evidence="2" id="KW-0418">Kinase</keyword>
<name>A0A7T0PCB4_9CORY</name>
<keyword evidence="2" id="KW-0808">Transferase</keyword>
<dbReference type="AlphaFoldDB" id="A0A7T0PCB4"/>
<evidence type="ECO:0000313" key="3">
    <source>
        <dbReference type="Proteomes" id="UP000594681"/>
    </source>
</evidence>
<reference evidence="2 3" key="1">
    <citation type="submission" date="2020-11" db="EMBL/GenBank/DDBJ databases">
        <title>Corynebacterium sp. ZJ-599.</title>
        <authorList>
            <person name="Zhou J."/>
        </authorList>
    </citation>
    <scope>NUCLEOTIDE SEQUENCE [LARGE SCALE GENOMIC DNA]</scope>
    <source>
        <strain evidence="2 3">ZJ-599</strain>
    </source>
</reference>
<evidence type="ECO:0000259" key="1">
    <source>
        <dbReference type="SMART" id="SM00954"/>
    </source>
</evidence>
<dbReference type="GO" id="GO:0015969">
    <property type="term" value="P:guanosine tetraphosphate metabolic process"/>
    <property type="evidence" value="ECO:0007669"/>
    <property type="project" value="InterPro"/>
</dbReference>
<evidence type="ECO:0000313" key="2">
    <source>
        <dbReference type="EMBL" id="QPK80430.1"/>
    </source>
</evidence>
<dbReference type="SMART" id="SM00954">
    <property type="entry name" value="RelA_SpoT"/>
    <property type="match status" value="1"/>
</dbReference>
<gene>
    <name evidence="2" type="ORF">G7Y31_10975</name>
</gene>
<proteinExistence type="predicted"/>
<dbReference type="Gene3D" id="3.30.460.10">
    <property type="entry name" value="Beta Polymerase, domain 2"/>
    <property type="match status" value="1"/>
</dbReference>
<dbReference type="InterPro" id="IPR007685">
    <property type="entry name" value="RelA_SpoT"/>
</dbReference>
<dbReference type="InterPro" id="IPR043519">
    <property type="entry name" value="NT_sf"/>
</dbReference>
<feature type="domain" description="RelA/SpoT" evidence="1">
    <location>
        <begin position="87"/>
        <end position="200"/>
    </location>
</feature>
<dbReference type="Proteomes" id="UP000594681">
    <property type="component" value="Chromosome"/>
</dbReference>
<keyword evidence="3" id="KW-1185">Reference proteome</keyword>
<accession>A0A7T0PCB4</accession>
<dbReference type="GO" id="GO:0016301">
    <property type="term" value="F:kinase activity"/>
    <property type="evidence" value="ECO:0007669"/>
    <property type="project" value="UniProtKB-KW"/>
</dbReference>